<dbReference type="SUPFAM" id="SSF161098">
    <property type="entry name" value="MetI-like"/>
    <property type="match status" value="1"/>
</dbReference>
<dbReference type="GO" id="GO:0005886">
    <property type="term" value="C:plasma membrane"/>
    <property type="evidence" value="ECO:0007669"/>
    <property type="project" value="UniProtKB-SubCell"/>
</dbReference>
<dbReference type="PROSITE" id="PS50928">
    <property type="entry name" value="ABC_TM1"/>
    <property type="match status" value="1"/>
</dbReference>
<dbReference type="InterPro" id="IPR000515">
    <property type="entry name" value="MetI-like"/>
</dbReference>
<name>A0A645EPQ3_9ZZZZ</name>
<evidence type="ECO:0000256" key="5">
    <source>
        <dbReference type="ARBA" id="ARBA00022692"/>
    </source>
</evidence>
<dbReference type="PANTHER" id="PTHR43357:SF4">
    <property type="entry name" value="INNER MEMBRANE ABC TRANSPORTER PERMEASE PROTEIN YDCV"/>
    <property type="match status" value="1"/>
</dbReference>
<evidence type="ECO:0000256" key="6">
    <source>
        <dbReference type="ARBA" id="ARBA00022989"/>
    </source>
</evidence>
<dbReference type="InterPro" id="IPR035906">
    <property type="entry name" value="MetI-like_sf"/>
</dbReference>
<comment type="caution">
    <text evidence="10">The sequence shown here is derived from an EMBL/GenBank/DDBJ whole genome shotgun (WGS) entry which is preliminary data.</text>
</comment>
<accession>A0A645EPQ3</accession>
<dbReference type="AlphaFoldDB" id="A0A645EPQ3"/>
<keyword evidence="7 8" id="KW-0472">Membrane</keyword>
<keyword evidence="4" id="KW-0997">Cell inner membrane</keyword>
<keyword evidence="6 8" id="KW-1133">Transmembrane helix</keyword>
<organism evidence="10">
    <name type="scientific">bioreactor metagenome</name>
    <dbReference type="NCBI Taxonomy" id="1076179"/>
    <lineage>
        <taxon>unclassified sequences</taxon>
        <taxon>metagenomes</taxon>
        <taxon>ecological metagenomes</taxon>
    </lineage>
</organism>
<evidence type="ECO:0000256" key="8">
    <source>
        <dbReference type="SAM" id="Phobius"/>
    </source>
</evidence>
<dbReference type="Gene3D" id="1.10.3720.10">
    <property type="entry name" value="MetI-like"/>
    <property type="match status" value="1"/>
</dbReference>
<evidence type="ECO:0000256" key="3">
    <source>
        <dbReference type="ARBA" id="ARBA00022475"/>
    </source>
</evidence>
<gene>
    <name evidence="10" type="ORF">SDC9_150352</name>
</gene>
<dbReference type="PANTHER" id="PTHR43357">
    <property type="entry name" value="INNER MEMBRANE ABC TRANSPORTER PERMEASE PROTEIN YDCV"/>
    <property type="match status" value="1"/>
</dbReference>
<protein>
    <recommendedName>
        <fullName evidence="9">ABC transmembrane type-1 domain-containing protein</fullName>
    </recommendedName>
</protein>
<reference evidence="10" key="1">
    <citation type="submission" date="2019-08" db="EMBL/GenBank/DDBJ databases">
        <authorList>
            <person name="Kucharzyk K."/>
            <person name="Murdoch R.W."/>
            <person name="Higgins S."/>
            <person name="Loffler F."/>
        </authorList>
    </citation>
    <scope>NUCLEOTIDE SEQUENCE</scope>
</reference>
<evidence type="ECO:0000259" key="9">
    <source>
        <dbReference type="PROSITE" id="PS50928"/>
    </source>
</evidence>
<keyword evidence="5 8" id="KW-0812">Transmembrane</keyword>
<feature type="transmembrane region" description="Helical" evidence="8">
    <location>
        <begin position="12"/>
        <end position="37"/>
    </location>
</feature>
<dbReference type="GO" id="GO:0055085">
    <property type="term" value="P:transmembrane transport"/>
    <property type="evidence" value="ECO:0007669"/>
    <property type="project" value="InterPro"/>
</dbReference>
<keyword evidence="3" id="KW-1003">Cell membrane</keyword>
<proteinExistence type="predicted"/>
<feature type="domain" description="ABC transmembrane type-1" evidence="9">
    <location>
        <begin position="1"/>
        <end position="77"/>
    </location>
</feature>
<evidence type="ECO:0000256" key="7">
    <source>
        <dbReference type="ARBA" id="ARBA00023136"/>
    </source>
</evidence>
<evidence type="ECO:0000313" key="10">
    <source>
        <dbReference type="EMBL" id="MPN03129.1"/>
    </source>
</evidence>
<evidence type="ECO:0000256" key="4">
    <source>
        <dbReference type="ARBA" id="ARBA00022519"/>
    </source>
</evidence>
<feature type="transmembrane region" description="Helical" evidence="8">
    <location>
        <begin position="57"/>
        <end position="77"/>
    </location>
</feature>
<dbReference type="EMBL" id="VSSQ01049056">
    <property type="protein sequence ID" value="MPN03129.1"/>
    <property type="molecule type" value="Genomic_DNA"/>
</dbReference>
<sequence length="87" mass="9196">MFTSVILPQLRPGIIAGGVFAAVLSLGEVAVSMFVSGPNTTTVPLRIMSAVQFELDPSAAAVSTLLMLVSMVVMIVISRWVDLSRAF</sequence>
<evidence type="ECO:0000256" key="1">
    <source>
        <dbReference type="ARBA" id="ARBA00004429"/>
    </source>
</evidence>
<evidence type="ECO:0000256" key="2">
    <source>
        <dbReference type="ARBA" id="ARBA00022448"/>
    </source>
</evidence>
<keyword evidence="2" id="KW-0813">Transport</keyword>
<comment type="subcellular location">
    <subcellularLocation>
        <location evidence="1">Cell inner membrane</location>
        <topology evidence="1">Multi-pass membrane protein</topology>
    </subcellularLocation>
</comment>